<dbReference type="Gene3D" id="3.40.366.10">
    <property type="entry name" value="Malonyl-Coenzyme A Acyl Carrier Protein, domain 2"/>
    <property type="match status" value="1"/>
</dbReference>
<dbReference type="NCBIfam" id="TIGR00128">
    <property type="entry name" value="fabD"/>
    <property type="match status" value="1"/>
</dbReference>
<sequence length="307" mass="33527">MKSVLLFPGQGSQSVGMMNGFDSNVVKEVFDMGSDIFGEDLLDLIKSDNDKINQTIYTQPIMFLSGYATYLLLKEKKSSLQVDYVAGHSLGEITAACVAGVFSVDTAVKIVQKRAQLMQNAVPAGEGAMAAILGLEDNVVEEICKTLQSTGVIEPVNYNSPGQIVVAGEKKLIEQSLEKFKDSGAKRALLLPVSVPSHCSLMRLAAEDFGSYLNDFEFNDADIPVVQNVNATDVVDKNLIKENLVAQLFNPVKWTASIKYLEKQGVNIFIESGPGKVLWGLNRRITKSEDIKHFTINSDEALNELSN</sequence>
<feature type="active site" evidence="7">
    <location>
        <position position="198"/>
    </location>
</feature>
<reference evidence="10" key="1">
    <citation type="journal article" date="2012" name="Stand. Genomic Sci.">
        <title>Genome sequence of strain HIMB624, a cultured representative from the OM43 clade of marine Betaproteobacteria.</title>
        <authorList>
            <person name="Huggett M.J."/>
            <person name="Hayakawa D.H."/>
            <person name="Rappe M.S."/>
        </authorList>
    </citation>
    <scope>NUCLEOTIDE SEQUENCE [LARGE SCALE GENOMIC DNA]</scope>
    <source>
        <strain evidence="10">KB13</strain>
    </source>
</reference>
<dbReference type="Proteomes" id="UP000004188">
    <property type="component" value="Unassembled WGS sequence"/>
</dbReference>
<dbReference type="SUPFAM" id="SSF52151">
    <property type="entry name" value="FabD/lysophospholipase-like"/>
    <property type="match status" value="1"/>
</dbReference>
<evidence type="ECO:0000256" key="7">
    <source>
        <dbReference type="PIRSR" id="PIRSR000446-1"/>
    </source>
</evidence>
<dbReference type="SUPFAM" id="SSF55048">
    <property type="entry name" value="Probable ACP-binding domain of malonyl-CoA ACP transacylase"/>
    <property type="match status" value="1"/>
</dbReference>
<feature type="active site" evidence="7">
    <location>
        <position position="89"/>
    </location>
</feature>
<dbReference type="Gene3D" id="3.30.70.250">
    <property type="entry name" value="Malonyl-CoA ACP transacylase, ACP-binding"/>
    <property type="match status" value="1"/>
</dbReference>
<dbReference type="InterPro" id="IPR050858">
    <property type="entry name" value="Mal-CoA-ACP_Trans/PKS_FabD"/>
</dbReference>
<dbReference type="InterPro" id="IPR004410">
    <property type="entry name" value="Malonyl_CoA-ACP_transAc_FabD"/>
</dbReference>
<dbReference type="FunFam" id="3.30.70.250:FF:000001">
    <property type="entry name" value="Malonyl CoA-acyl carrier protein transacylase"/>
    <property type="match status" value="1"/>
</dbReference>
<dbReference type="InterPro" id="IPR024925">
    <property type="entry name" value="Malonyl_CoA-ACP_transAc"/>
</dbReference>
<comment type="catalytic activity">
    <reaction evidence="5 6">
        <text>holo-[ACP] + malonyl-CoA = malonyl-[ACP] + CoA</text>
        <dbReference type="Rhea" id="RHEA:41792"/>
        <dbReference type="Rhea" id="RHEA-COMP:9623"/>
        <dbReference type="Rhea" id="RHEA-COMP:9685"/>
        <dbReference type="ChEBI" id="CHEBI:57287"/>
        <dbReference type="ChEBI" id="CHEBI:57384"/>
        <dbReference type="ChEBI" id="CHEBI:64479"/>
        <dbReference type="ChEBI" id="CHEBI:78449"/>
        <dbReference type="EC" id="2.3.1.39"/>
    </reaction>
</comment>
<dbReference type="eggNOG" id="COG0331">
    <property type="taxonomic scope" value="Bacteria"/>
</dbReference>
<protein>
    <recommendedName>
        <fullName evidence="2 6">Malonyl CoA-acyl carrier protein transacylase</fullName>
        <ecNumber evidence="1 6">2.3.1.39</ecNumber>
    </recommendedName>
</protein>
<evidence type="ECO:0000256" key="5">
    <source>
        <dbReference type="ARBA" id="ARBA00048462"/>
    </source>
</evidence>
<accession>B6BTW9</accession>
<feature type="domain" description="Malonyl-CoA:ACP transacylase (MAT)" evidence="8">
    <location>
        <begin position="6"/>
        <end position="285"/>
    </location>
</feature>
<dbReference type="InterPro" id="IPR016036">
    <property type="entry name" value="Malonyl_transacylase_ACP-bd"/>
</dbReference>
<keyword evidence="4 6" id="KW-0012">Acyltransferase</keyword>
<dbReference type="PANTHER" id="PTHR42681">
    <property type="entry name" value="MALONYL-COA-ACYL CARRIER PROTEIN TRANSACYLASE, MITOCHONDRIAL"/>
    <property type="match status" value="1"/>
</dbReference>
<name>B6BTW9_9PROT</name>
<dbReference type="EMBL" id="DS995299">
    <property type="protein sequence ID" value="EDZ63961.1"/>
    <property type="molecule type" value="Genomic_DNA"/>
</dbReference>
<dbReference type="AlphaFoldDB" id="B6BTW9"/>
<dbReference type="STRING" id="314607.KB13_92"/>
<dbReference type="InterPro" id="IPR014043">
    <property type="entry name" value="Acyl_transferase_dom"/>
</dbReference>
<evidence type="ECO:0000313" key="9">
    <source>
        <dbReference type="EMBL" id="EDZ63961.1"/>
    </source>
</evidence>
<dbReference type="HOGENOM" id="CLU_030558_0_1_4"/>
<evidence type="ECO:0000256" key="4">
    <source>
        <dbReference type="ARBA" id="ARBA00023315"/>
    </source>
</evidence>
<dbReference type="PANTHER" id="PTHR42681:SF1">
    <property type="entry name" value="MALONYL-COA-ACYL CARRIER PROTEIN TRANSACYLASE, MITOCHONDRIAL"/>
    <property type="match status" value="1"/>
</dbReference>
<evidence type="ECO:0000256" key="3">
    <source>
        <dbReference type="ARBA" id="ARBA00022679"/>
    </source>
</evidence>
<keyword evidence="3 6" id="KW-0808">Transferase</keyword>
<evidence type="ECO:0000256" key="1">
    <source>
        <dbReference type="ARBA" id="ARBA00013258"/>
    </source>
</evidence>
<evidence type="ECO:0000256" key="2">
    <source>
        <dbReference type="ARBA" id="ARBA00018953"/>
    </source>
</evidence>
<dbReference type="InterPro" id="IPR016035">
    <property type="entry name" value="Acyl_Trfase/lysoPLipase"/>
</dbReference>
<dbReference type="GO" id="GO:0006633">
    <property type="term" value="P:fatty acid biosynthetic process"/>
    <property type="evidence" value="ECO:0007669"/>
    <property type="project" value="TreeGrafter"/>
</dbReference>
<keyword evidence="10" id="KW-1185">Reference proteome</keyword>
<dbReference type="SMART" id="SM00827">
    <property type="entry name" value="PKS_AT"/>
    <property type="match status" value="1"/>
</dbReference>
<dbReference type="EC" id="2.3.1.39" evidence="1 6"/>
<dbReference type="GO" id="GO:0004314">
    <property type="term" value="F:[acyl-carrier-protein] S-malonyltransferase activity"/>
    <property type="evidence" value="ECO:0007669"/>
    <property type="project" value="UniProtKB-EC"/>
</dbReference>
<evidence type="ECO:0000256" key="6">
    <source>
        <dbReference type="PIRNR" id="PIRNR000446"/>
    </source>
</evidence>
<evidence type="ECO:0000313" key="10">
    <source>
        <dbReference type="Proteomes" id="UP000004188"/>
    </source>
</evidence>
<proteinExistence type="inferred from homology"/>
<organism evidence="9 10">
    <name type="scientific">beta proteobacterium KB13</name>
    <dbReference type="NCBI Taxonomy" id="314607"/>
    <lineage>
        <taxon>Bacteria</taxon>
        <taxon>Pseudomonadati</taxon>
        <taxon>Pseudomonadota</taxon>
        <taxon>Betaproteobacteria</taxon>
        <taxon>Nitrosomonadales</taxon>
        <taxon>OM43 clade</taxon>
    </lineage>
</organism>
<dbReference type="GO" id="GO:0005829">
    <property type="term" value="C:cytosol"/>
    <property type="evidence" value="ECO:0007669"/>
    <property type="project" value="TreeGrafter"/>
</dbReference>
<dbReference type="Pfam" id="PF00698">
    <property type="entry name" value="Acyl_transf_1"/>
    <property type="match status" value="1"/>
</dbReference>
<dbReference type="PIRSF" id="PIRSF000446">
    <property type="entry name" value="Mct"/>
    <property type="match status" value="1"/>
</dbReference>
<comment type="similarity">
    <text evidence="6">Belongs to the fabD family.</text>
</comment>
<gene>
    <name evidence="9" type="primary">fabD</name>
    <name evidence="9" type="ORF">KB13_92</name>
</gene>
<dbReference type="InterPro" id="IPR001227">
    <property type="entry name" value="Ac_transferase_dom_sf"/>
</dbReference>
<evidence type="ECO:0000259" key="8">
    <source>
        <dbReference type="SMART" id="SM00827"/>
    </source>
</evidence>